<evidence type="ECO:0000256" key="1">
    <source>
        <dbReference type="ARBA" id="ARBA00004651"/>
    </source>
</evidence>
<evidence type="ECO:0000256" key="10">
    <source>
        <dbReference type="PROSITE-ProRule" id="PRU01193"/>
    </source>
</evidence>
<evidence type="ECO:0000256" key="3">
    <source>
        <dbReference type="ARBA" id="ARBA00022475"/>
    </source>
</evidence>
<comment type="similarity">
    <text evidence="2">Belongs to the UPF0053 family.</text>
</comment>
<dbReference type="SUPFAM" id="SSF56176">
    <property type="entry name" value="FAD-binding/transporter-associated domain-like"/>
    <property type="match status" value="1"/>
</dbReference>
<dbReference type="Proteomes" id="UP000292564">
    <property type="component" value="Unassembled WGS sequence"/>
</dbReference>
<dbReference type="GO" id="GO:0050660">
    <property type="term" value="F:flavin adenine dinucleotide binding"/>
    <property type="evidence" value="ECO:0007669"/>
    <property type="project" value="InterPro"/>
</dbReference>
<protein>
    <submittedName>
        <fullName evidence="14">CBS domain containing-hemolysin-like protein</fullName>
    </submittedName>
</protein>
<gene>
    <name evidence="14" type="ORF">EV385_6237</name>
</gene>
<feature type="transmembrane region" description="Helical" evidence="11">
    <location>
        <begin position="98"/>
        <end position="119"/>
    </location>
</feature>
<dbReference type="PROSITE" id="PS51846">
    <property type="entry name" value="CNNM"/>
    <property type="match status" value="1"/>
</dbReference>
<dbReference type="InterPro" id="IPR000644">
    <property type="entry name" value="CBS_dom"/>
</dbReference>
<evidence type="ECO:0000313" key="15">
    <source>
        <dbReference type="Proteomes" id="UP000292564"/>
    </source>
</evidence>
<dbReference type="RefSeq" id="WP_130512664.1">
    <property type="nucleotide sequence ID" value="NZ_SHKY01000001.1"/>
</dbReference>
<keyword evidence="3" id="KW-1003">Cell membrane</keyword>
<dbReference type="Pfam" id="PF01595">
    <property type="entry name" value="CNNM"/>
    <property type="match status" value="1"/>
</dbReference>
<keyword evidence="15" id="KW-1185">Reference proteome</keyword>
<dbReference type="CDD" id="cd04590">
    <property type="entry name" value="CBS_pair_CorC_HlyC_assoc"/>
    <property type="match status" value="1"/>
</dbReference>
<dbReference type="SUPFAM" id="SSF54631">
    <property type="entry name" value="CBS-domain pair"/>
    <property type="match status" value="1"/>
</dbReference>
<dbReference type="InterPro" id="IPR005170">
    <property type="entry name" value="Transptr-assoc_dom"/>
</dbReference>
<evidence type="ECO:0000259" key="12">
    <source>
        <dbReference type="PROSITE" id="PS51371"/>
    </source>
</evidence>
<evidence type="ECO:0000256" key="4">
    <source>
        <dbReference type="ARBA" id="ARBA00022692"/>
    </source>
</evidence>
<evidence type="ECO:0000259" key="13">
    <source>
        <dbReference type="PROSITE" id="PS51846"/>
    </source>
</evidence>
<dbReference type="AlphaFoldDB" id="A0A4Q7ZUM8"/>
<organism evidence="14 15">
    <name type="scientific">Krasilnikovia cinnamomea</name>
    <dbReference type="NCBI Taxonomy" id="349313"/>
    <lineage>
        <taxon>Bacteria</taxon>
        <taxon>Bacillati</taxon>
        <taxon>Actinomycetota</taxon>
        <taxon>Actinomycetes</taxon>
        <taxon>Micromonosporales</taxon>
        <taxon>Micromonosporaceae</taxon>
        <taxon>Krasilnikovia</taxon>
    </lineage>
</organism>
<feature type="domain" description="CNNM transmembrane" evidence="13">
    <location>
        <begin position="1"/>
        <end position="202"/>
    </location>
</feature>
<dbReference type="PROSITE" id="PS51371">
    <property type="entry name" value="CBS"/>
    <property type="match status" value="2"/>
</dbReference>
<reference evidence="14 15" key="1">
    <citation type="submission" date="2019-02" db="EMBL/GenBank/DDBJ databases">
        <title>Sequencing the genomes of 1000 actinobacteria strains.</title>
        <authorList>
            <person name="Klenk H.-P."/>
        </authorList>
    </citation>
    <scope>NUCLEOTIDE SEQUENCE [LARGE SCALE GENOMIC DNA]</scope>
    <source>
        <strain evidence="14 15">DSM 45162</strain>
    </source>
</reference>
<feature type="domain" description="CBS" evidence="12">
    <location>
        <begin position="221"/>
        <end position="281"/>
    </location>
</feature>
<dbReference type="PANTHER" id="PTHR43099">
    <property type="entry name" value="UPF0053 PROTEIN YRKA"/>
    <property type="match status" value="1"/>
</dbReference>
<proteinExistence type="inferred from homology"/>
<keyword evidence="5" id="KW-0677">Repeat</keyword>
<name>A0A4Q7ZUM8_9ACTN</name>
<evidence type="ECO:0000256" key="8">
    <source>
        <dbReference type="ARBA" id="ARBA00023136"/>
    </source>
</evidence>
<dbReference type="InterPro" id="IPR044751">
    <property type="entry name" value="Ion_transp-like_CBS"/>
</dbReference>
<sequence length="452" mass="47682">MLILIGVALIVVLTAATGYFVAQEFAYVAVDRSKLKRAADAGDAPSARALRVTERLSFMLSGAQLGITVTALLVGFVAEPYLGQGLAQLLGAAGIPRAVSVSIALGSALLLATVVQMVLGELGPKNWAIAEPERLARALSRSTVLYLTVAGPLIRLFDTAANRLLRRAGIEPIEELPEGATAEDLQRIIADSHTGGLLDDDTSHLLERGLGFRARIAEEAMVPRVDVVTVAAADPALRLVSLLDTGHTRFPVLGDGVDDLRGVVSAADVVALPADARRHTTMAQIAAAPVLVPAAAALPAVLERLRAEHRQLACVVDEFGGFAGIISLEDIAEELVGAIRDEDDPPEPAPMRQSDGSWLVPARWRVDEIAQATGVRLPAGEAYDTVSGLVLQLLGRVPQPGDVVEVAVPADPDGDAPRRVRLQVLTVQRHVPATLRMVLLGDDATARGRVHP</sequence>
<comment type="caution">
    <text evidence="14">The sequence shown here is derived from an EMBL/GenBank/DDBJ whole genome shotgun (WGS) entry which is preliminary data.</text>
</comment>
<accession>A0A4Q7ZUM8</accession>
<keyword evidence="7 9" id="KW-0129">CBS domain</keyword>
<keyword evidence="4 10" id="KW-0812">Transmembrane</keyword>
<dbReference type="PANTHER" id="PTHR43099:SF6">
    <property type="entry name" value="UPF0053 PROTEIN RV1842C"/>
    <property type="match status" value="1"/>
</dbReference>
<dbReference type="GO" id="GO:0005886">
    <property type="term" value="C:plasma membrane"/>
    <property type="evidence" value="ECO:0007669"/>
    <property type="project" value="UniProtKB-SubCell"/>
</dbReference>
<dbReference type="InterPro" id="IPR051676">
    <property type="entry name" value="UPF0053_domain"/>
</dbReference>
<evidence type="ECO:0000256" key="11">
    <source>
        <dbReference type="SAM" id="Phobius"/>
    </source>
</evidence>
<dbReference type="InterPro" id="IPR036318">
    <property type="entry name" value="FAD-bd_PCMH-like_sf"/>
</dbReference>
<dbReference type="InterPro" id="IPR046342">
    <property type="entry name" value="CBS_dom_sf"/>
</dbReference>
<dbReference type="Gene3D" id="3.30.465.10">
    <property type="match status" value="1"/>
</dbReference>
<keyword evidence="6 10" id="KW-1133">Transmembrane helix</keyword>
<evidence type="ECO:0000256" key="7">
    <source>
        <dbReference type="ARBA" id="ARBA00023122"/>
    </source>
</evidence>
<comment type="subcellular location">
    <subcellularLocation>
        <location evidence="1">Cell membrane</location>
        <topology evidence="1">Multi-pass membrane protein</topology>
    </subcellularLocation>
</comment>
<dbReference type="OrthoDB" id="110231at2"/>
<feature type="transmembrane region" description="Helical" evidence="11">
    <location>
        <begin position="56"/>
        <end position="78"/>
    </location>
</feature>
<dbReference type="InterPro" id="IPR016169">
    <property type="entry name" value="FAD-bd_PCMH_sub2"/>
</dbReference>
<feature type="domain" description="CBS" evidence="12">
    <location>
        <begin position="282"/>
        <end position="342"/>
    </location>
</feature>
<dbReference type="SMART" id="SM01091">
    <property type="entry name" value="CorC_HlyC"/>
    <property type="match status" value="1"/>
</dbReference>
<evidence type="ECO:0000313" key="14">
    <source>
        <dbReference type="EMBL" id="RZU54289.1"/>
    </source>
</evidence>
<dbReference type="EMBL" id="SHKY01000001">
    <property type="protein sequence ID" value="RZU54289.1"/>
    <property type="molecule type" value="Genomic_DNA"/>
</dbReference>
<evidence type="ECO:0000256" key="5">
    <source>
        <dbReference type="ARBA" id="ARBA00022737"/>
    </source>
</evidence>
<keyword evidence="8 10" id="KW-0472">Membrane</keyword>
<evidence type="ECO:0000256" key="6">
    <source>
        <dbReference type="ARBA" id="ARBA00022989"/>
    </source>
</evidence>
<evidence type="ECO:0000256" key="2">
    <source>
        <dbReference type="ARBA" id="ARBA00006337"/>
    </source>
</evidence>
<dbReference type="InterPro" id="IPR002550">
    <property type="entry name" value="CNNM"/>
</dbReference>
<dbReference type="Gene3D" id="3.10.580.10">
    <property type="entry name" value="CBS-domain"/>
    <property type="match status" value="1"/>
</dbReference>
<evidence type="ECO:0000256" key="9">
    <source>
        <dbReference type="PROSITE-ProRule" id="PRU00703"/>
    </source>
</evidence>
<dbReference type="Pfam" id="PF00571">
    <property type="entry name" value="CBS"/>
    <property type="match status" value="2"/>
</dbReference>
<dbReference type="Pfam" id="PF03471">
    <property type="entry name" value="CorC_HlyC"/>
    <property type="match status" value="1"/>
</dbReference>